<dbReference type="InterPro" id="IPR000089">
    <property type="entry name" value="Biotin_lipoyl"/>
</dbReference>
<evidence type="ECO:0000259" key="8">
    <source>
        <dbReference type="PROSITE" id="PS50975"/>
    </source>
</evidence>
<dbReference type="InterPro" id="IPR011764">
    <property type="entry name" value="Biotin_carboxylation_dom"/>
</dbReference>
<dbReference type="OrthoDB" id="196847at2759"/>
<dbReference type="InterPro" id="IPR011053">
    <property type="entry name" value="Single_hybrid_motif"/>
</dbReference>
<dbReference type="SUPFAM" id="SSF51246">
    <property type="entry name" value="Rudiment single hybrid motif"/>
    <property type="match status" value="1"/>
</dbReference>
<dbReference type="PROSITE" id="PS50979">
    <property type="entry name" value="BC"/>
    <property type="match status" value="1"/>
</dbReference>
<dbReference type="InterPro" id="IPR050856">
    <property type="entry name" value="Biotin_carboxylase_complex"/>
</dbReference>
<dbReference type="InterPro" id="IPR016185">
    <property type="entry name" value="PreATP-grasp_dom_sf"/>
</dbReference>
<keyword evidence="4 6" id="KW-0067">ATP-binding</keyword>
<dbReference type="FunFam" id="3.30.1490.20:FF:000003">
    <property type="entry name" value="acetyl-CoA carboxylase isoform X1"/>
    <property type="match status" value="1"/>
</dbReference>
<dbReference type="PROSITE" id="PS50975">
    <property type="entry name" value="ATP_GRASP"/>
    <property type="match status" value="1"/>
</dbReference>
<dbReference type="InterPro" id="IPR005481">
    <property type="entry name" value="BC-like_N"/>
</dbReference>
<evidence type="ECO:0000313" key="10">
    <source>
        <dbReference type="EMBL" id="KAG2178923.1"/>
    </source>
</evidence>
<sequence>MGNWRQRRNVKLLVANRGEIAIRILNSATELGLDTVAVFSDPADISHCRYANTSVQLSGGPLAFMKPQSLLDVALQTGANAIHPGYGFLSESSEFAKLCAANNILFVGPSPKVIEELGDKLSARKIALDANIPVAPGTKEPVQSPDQVCRFGDQYGYPIMLKARDGGGGRGIRMVHDPKDIESVLQRCINESPSKQVFIEKAIVGAKHIEVQILGDKEGGVVHLKERDCSVQRRFQKVIEIAPSVGISSQLRTRIQESALALAKHIRYDSAGTVEFLVTPFDQKFYFLEVNPRVQVEHTITEEITGIDIVRSQILIALGETLESLAISQNNILAVPPMVSIQARICAEDPHKDNMLSVGKITNVEFALGQGIRIDTWIHPGSVVLPHFDSLLAKVIVTAQSFPIAVEKLKRVLSMMVIEGVQTNRKFILALLNDEQFLHNETQDINVTFLETRMSYLLTSSQKLKTATTSKPQNRSVNVQPISAPGSIQFKPGDVFNIELSSTDKSDKATKQIHSIKINDISVNDFPDHFNSKIELATSSANSLGSQLNMKINRRTAAADSSLRRKAIGDAGEIACPISGMVTEVSVKVGDKVEVGQEAFVVSAMKMETVIKSQLGGRVKAIYAKVNDLVDSGDLIVEIVETKDSKL</sequence>
<dbReference type="Pfam" id="PF02785">
    <property type="entry name" value="Biotin_carb_C"/>
    <property type="match status" value="1"/>
</dbReference>
<accession>A0A8H7PRL6</accession>
<keyword evidence="5" id="KW-0092">Biotin</keyword>
<keyword evidence="2" id="KW-0436">Ligase</keyword>
<evidence type="ECO:0000256" key="1">
    <source>
        <dbReference type="ARBA" id="ARBA00001953"/>
    </source>
</evidence>
<dbReference type="GO" id="GO:0016874">
    <property type="term" value="F:ligase activity"/>
    <property type="evidence" value="ECO:0007669"/>
    <property type="project" value="UniProtKB-KW"/>
</dbReference>
<dbReference type="CDD" id="cd06850">
    <property type="entry name" value="biotinyl_domain"/>
    <property type="match status" value="1"/>
</dbReference>
<dbReference type="InterPro" id="IPR005482">
    <property type="entry name" value="Biotin_COase_C"/>
</dbReference>
<organism evidence="10 11">
    <name type="scientific">Mortierella isabellina</name>
    <name type="common">Filamentous fungus</name>
    <name type="synonym">Umbelopsis isabellina</name>
    <dbReference type="NCBI Taxonomy" id="91625"/>
    <lineage>
        <taxon>Eukaryota</taxon>
        <taxon>Fungi</taxon>
        <taxon>Fungi incertae sedis</taxon>
        <taxon>Mucoromycota</taxon>
        <taxon>Mucoromycotina</taxon>
        <taxon>Umbelopsidomycetes</taxon>
        <taxon>Umbelopsidales</taxon>
        <taxon>Umbelopsidaceae</taxon>
        <taxon>Umbelopsis</taxon>
    </lineage>
</organism>
<dbReference type="Pfam" id="PF00364">
    <property type="entry name" value="Biotin_lipoyl"/>
    <property type="match status" value="1"/>
</dbReference>
<keyword evidence="11" id="KW-1185">Reference proteome</keyword>
<dbReference type="EMBL" id="JAEPQZ010000007">
    <property type="protein sequence ID" value="KAG2178923.1"/>
    <property type="molecule type" value="Genomic_DNA"/>
</dbReference>
<dbReference type="InterPro" id="IPR005479">
    <property type="entry name" value="CPAse_ATP-bd"/>
</dbReference>
<evidence type="ECO:0000256" key="5">
    <source>
        <dbReference type="ARBA" id="ARBA00023267"/>
    </source>
</evidence>
<evidence type="ECO:0008006" key="12">
    <source>
        <dbReference type="Google" id="ProtNLM"/>
    </source>
</evidence>
<dbReference type="SUPFAM" id="SSF52440">
    <property type="entry name" value="PreATP-grasp domain"/>
    <property type="match status" value="1"/>
</dbReference>
<evidence type="ECO:0000259" key="9">
    <source>
        <dbReference type="PROSITE" id="PS50979"/>
    </source>
</evidence>
<evidence type="ECO:0000256" key="4">
    <source>
        <dbReference type="ARBA" id="ARBA00022840"/>
    </source>
</evidence>
<gene>
    <name evidence="10" type="ORF">INT43_001770</name>
</gene>
<dbReference type="Proteomes" id="UP000654370">
    <property type="component" value="Unassembled WGS sequence"/>
</dbReference>
<name>A0A8H7PRL6_MORIS</name>
<evidence type="ECO:0000256" key="2">
    <source>
        <dbReference type="ARBA" id="ARBA00022598"/>
    </source>
</evidence>
<dbReference type="PROSITE" id="PS00867">
    <property type="entry name" value="CPSASE_2"/>
    <property type="match status" value="1"/>
</dbReference>
<dbReference type="GO" id="GO:0046872">
    <property type="term" value="F:metal ion binding"/>
    <property type="evidence" value="ECO:0007669"/>
    <property type="project" value="InterPro"/>
</dbReference>
<protein>
    <recommendedName>
        <fullName evidence="12">Pyruvate carboxylase</fullName>
    </recommendedName>
</protein>
<comment type="cofactor">
    <cofactor evidence="1">
        <name>biotin</name>
        <dbReference type="ChEBI" id="CHEBI:57586"/>
    </cofactor>
</comment>
<feature type="domain" description="Lipoyl-binding" evidence="7">
    <location>
        <begin position="565"/>
        <end position="640"/>
    </location>
</feature>
<dbReference type="SUPFAM" id="SSF51230">
    <property type="entry name" value="Single hybrid motif"/>
    <property type="match status" value="1"/>
</dbReference>
<dbReference type="SMART" id="SM00878">
    <property type="entry name" value="Biotin_carb_C"/>
    <property type="match status" value="1"/>
</dbReference>
<feature type="domain" description="ATP-grasp" evidence="8">
    <location>
        <begin position="124"/>
        <end position="318"/>
    </location>
</feature>
<reference evidence="10" key="1">
    <citation type="submission" date="2020-12" db="EMBL/GenBank/DDBJ databases">
        <title>Metabolic potential, ecology and presence of endohyphal bacteria is reflected in genomic diversity of Mucoromycotina.</title>
        <authorList>
            <person name="Muszewska A."/>
            <person name="Okrasinska A."/>
            <person name="Steczkiewicz K."/>
            <person name="Drgas O."/>
            <person name="Orlowska M."/>
            <person name="Perlinska-Lenart U."/>
            <person name="Aleksandrzak-Piekarczyk T."/>
            <person name="Szatraj K."/>
            <person name="Zielenkiewicz U."/>
            <person name="Pilsyk S."/>
            <person name="Malc E."/>
            <person name="Mieczkowski P."/>
            <person name="Kruszewska J.S."/>
            <person name="Biernat P."/>
            <person name="Pawlowska J."/>
        </authorList>
    </citation>
    <scope>NUCLEOTIDE SEQUENCE</scope>
    <source>
        <strain evidence="10">WA0000067209</strain>
    </source>
</reference>
<evidence type="ECO:0000256" key="3">
    <source>
        <dbReference type="ARBA" id="ARBA00022741"/>
    </source>
</evidence>
<proteinExistence type="predicted"/>
<dbReference type="Gene3D" id="2.40.50.100">
    <property type="match status" value="1"/>
</dbReference>
<dbReference type="Pfam" id="PF00289">
    <property type="entry name" value="Biotin_carb_N"/>
    <property type="match status" value="1"/>
</dbReference>
<dbReference type="AlphaFoldDB" id="A0A8H7PRL6"/>
<dbReference type="PANTHER" id="PTHR18866">
    <property type="entry name" value="CARBOXYLASE:PYRUVATE/ACETYL-COA/PROPIONYL-COA CARBOXYLASE"/>
    <property type="match status" value="1"/>
</dbReference>
<dbReference type="InterPro" id="IPR011054">
    <property type="entry name" value="Rudment_hybrid_motif"/>
</dbReference>
<feature type="domain" description="Biotin carboxylation" evidence="9">
    <location>
        <begin position="8"/>
        <end position="452"/>
    </location>
</feature>
<evidence type="ECO:0000313" key="11">
    <source>
        <dbReference type="Proteomes" id="UP000654370"/>
    </source>
</evidence>
<dbReference type="InterPro" id="IPR011761">
    <property type="entry name" value="ATP-grasp"/>
</dbReference>
<dbReference type="Pfam" id="PF02786">
    <property type="entry name" value="CPSase_L_D2"/>
    <property type="match status" value="1"/>
</dbReference>
<evidence type="ECO:0000259" key="7">
    <source>
        <dbReference type="PROSITE" id="PS50968"/>
    </source>
</evidence>
<dbReference type="SUPFAM" id="SSF56059">
    <property type="entry name" value="Glutathione synthetase ATP-binding domain-like"/>
    <property type="match status" value="1"/>
</dbReference>
<dbReference type="Gene3D" id="3.30.470.20">
    <property type="entry name" value="ATP-grasp fold, B domain"/>
    <property type="match status" value="1"/>
</dbReference>
<keyword evidence="3 6" id="KW-0547">Nucleotide-binding</keyword>
<comment type="caution">
    <text evidence="10">The sequence shown here is derived from an EMBL/GenBank/DDBJ whole genome shotgun (WGS) entry which is preliminary data.</text>
</comment>
<dbReference type="PROSITE" id="PS50968">
    <property type="entry name" value="BIOTINYL_LIPOYL"/>
    <property type="match status" value="1"/>
</dbReference>
<dbReference type="PANTHER" id="PTHR18866:SF33">
    <property type="entry name" value="METHYLCROTONOYL-COA CARBOXYLASE SUBUNIT ALPHA, MITOCHONDRIAL-RELATED"/>
    <property type="match status" value="1"/>
</dbReference>
<evidence type="ECO:0000256" key="6">
    <source>
        <dbReference type="PROSITE-ProRule" id="PRU00409"/>
    </source>
</evidence>
<dbReference type="GO" id="GO:0005524">
    <property type="term" value="F:ATP binding"/>
    <property type="evidence" value="ECO:0007669"/>
    <property type="project" value="UniProtKB-UniRule"/>
</dbReference>